<keyword evidence="1" id="KW-0472">Membrane</keyword>
<feature type="transmembrane region" description="Helical" evidence="1">
    <location>
        <begin position="65"/>
        <end position="84"/>
    </location>
</feature>
<comment type="caution">
    <text evidence="2">The sequence shown here is derived from an EMBL/GenBank/DDBJ whole genome shotgun (WGS) entry which is preliminary data.</text>
</comment>
<evidence type="ECO:0000313" key="3">
    <source>
        <dbReference type="Proteomes" id="UP000034215"/>
    </source>
</evidence>
<feature type="transmembrane region" description="Helical" evidence="1">
    <location>
        <begin position="12"/>
        <end position="30"/>
    </location>
</feature>
<gene>
    <name evidence="2" type="ORF">UT76_C0016G0005</name>
</gene>
<reference evidence="2 3" key="1">
    <citation type="journal article" date="2015" name="Nature">
        <title>rRNA introns, odd ribosomes, and small enigmatic genomes across a large radiation of phyla.</title>
        <authorList>
            <person name="Brown C.T."/>
            <person name="Hug L.A."/>
            <person name="Thomas B.C."/>
            <person name="Sharon I."/>
            <person name="Castelle C.J."/>
            <person name="Singh A."/>
            <person name="Wilkins M.J."/>
            <person name="Williams K.H."/>
            <person name="Banfield J.F."/>
        </authorList>
    </citation>
    <scope>NUCLEOTIDE SEQUENCE [LARGE SCALE GENOMIC DNA]</scope>
</reference>
<keyword evidence="1" id="KW-1133">Transmembrane helix</keyword>
<accession>A0A0G0QS64</accession>
<feature type="transmembrane region" description="Helical" evidence="1">
    <location>
        <begin position="36"/>
        <end position="56"/>
    </location>
</feature>
<dbReference type="Proteomes" id="UP000034215">
    <property type="component" value="Unassembled WGS sequence"/>
</dbReference>
<dbReference type="AlphaFoldDB" id="A0A0G0QS64"/>
<protein>
    <submittedName>
        <fullName evidence="2">Uncharacterized protein</fullName>
    </submittedName>
</protein>
<proteinExistence type="predicted"/>
<evidence type="ECO:0000256" key="1">
    <source>
        <dbReference type="SAM" id="Phobius"/>
    </source>
</evidence>
<evidence type="ECO:0000313" key="2">
    <source>
        <dbReference type="EMBL" id="KKR43013.1"/>
    </source>
</evidence>
<sequence length="86" mass="9720">MKSFLKHLSHYMVLFGILLAGFAGLILFSYDKAFQVATALALVLSYASWGIVHHYLDKELRIETVVEYLVVAILGFVIIFSLIIRT</sequence>
<keyword evidence="1" id="KW-0812">Transmembrane</keyword>
<organism evidence="2 3">
    <name type="scientific">Candidatus Woesebacteria bacterium GW2011_GWB1_40_12</name>
    <dbReference type="NCBI Taxonomy" id="1618576"/>
    <lineage>
        <taxon>Bacteria</taxon>
        <taxon>Candidatus Woeseibacteriota</taxon>
    </lineage>
</organism>
<name>A0A0G0QS64_9BACT</name>
<dbReference type="EMBL" id="LBYA01000016">
    <property type="protein sequence ID" value="KKR43013.1"/>
    <property type="molecule type" value="Genomic_DNA"/>
</dbReference>